<dbReference type="Proteomes" id="UP000187406">
    <property type="component" value="Unassembled WGS sequence"/>
</dbReference>
<dbReference type="EMBL" id="BDDD01001901">
    <property type="protein sequence ID" value="GAV78996.1"/>
    <property type="molecule type" value="Genomic_DNA"/>
</dbReference>
<keyword evidence="2" id="KW-1185">Reference proteome</keyword>
<protein>
    <submittedName>
        <fullName evidence="1">Uncharacterized protein</fullName>
    </submittedName>
</protein>
<dbReference type="AlphaFoldDB" id="A0A1Q3CFF8"/>
<evidence type="ECO:0000313" key="1">
    <source>
        <dbReference type="EMBL" id="GAV78996.1"/>
    </source>
</evidence>
<comment type="caution">
    <text evidence="1">The sequence shown here is derived from an EMBL/GenBank/DDBJ whole genome shotgun (WGS) entry which is preliminary data.</text>
</comment>
<sequence length="127" mass="14503">MIQHRTISFNINNLYKTRGIQISHLFFVDESVLFTKATTSASLATCNLLKTYEEVSVQKVNVDKTRVYFSPNTDMATRRSILQSIGTENAKGYTKYLGLATFVGRSKTNIFQNLKQRVWSKLKGLKE</sequence>
<dbReference type="OrthoDB" id="1936608at2759"/>
<proteinExistence type="predicted"/>
<name>A0A1Q3CFF8_CEPFO</name>
<accession>A0A1Q3CFF8</accession>
<evidence type="ECO:0000313" key="2">
    <source>
        <dbReference type="Proteomes" id="UP000187406"/>
    </source>
</evidence>
<gene>
    <name evidence="1" type="ORF">CFOL_v3_22461</name>
</gene>
<reference evidence="2" key="1">
    <citation type="submission" date="2016-04" db="EMBL/GenBank/DDBJ databases">
        <title>Cephalotus genome sequencing.</title>
        <authorList>
            <person name="Fukushima K."/>
            <person name="Hasebe M."/>
            <person name="Fang X."/>
        </authorList>
    </citation>
    <scope>NUCLEOTIDE SEQUENCE [LARGE SCALE GENOMIC DNA]</scope>
    <source>
        <strain evidence="2">cv. St1</strain>
    </source>
</reference>
<dbReference type="InParanoid" id="A0A1Q3CFF8"/>
<organism evidence="1 2">
    <name type="scientific">Cephalotus follicularis</name>
    <name type="common">Albany pitcher plant</name>
    <dbReference type="NCBI Taxonomy" id="3775"/>
    <lineage>
        <taxon>Eukaryota</taxon>
        <taxon>Viridiplantae</taxon>
        <taxon>Streptophyta</taxon>
        <taxon>Embryophyta</taxon>
        <taxon>Tracheophyta</taxon>
        <taxon>Spermatophyta</taxon>
        <taxon>Magnoliopsida</taxon>
        <taxon>eudicotyledons</taxon>
        <taxon>Gunneridae</taxon>
        <taxon>Pentapetalae</taxon>
        <taxon>rosids</taxon>
        <taxon>fabids</taxon>
        <taxon>Oxalidales</taxon>
        <taxon>Cephalotaceae</taxon>
        <taxon>Cephalotus</taxon>
    </lineage>
</organism>